<proteinExistence type="predicted"/>
<dbReference type="Gene3D" id="3.90.1150.30">
    <property type="match status" value="1"/>
</dbReference>
<name>A0ABV6RKF8_9GAMM</name>
<evidence type="ECO:0000313" key="2">
    <source>
        <dbReference type="Proteomes" id="UP001589896"/>
    </source>
</evidence>
<sequence length="115" mass="12895">MDEVELRDLTRWPVVEAQLKWQDDLVFSVAGKMFCVLCVQGPQAGAISFTAEDGRFLELAGQPGFVPAPYLALARWVQLPVPSCIASGELRALIRRSYELVRARLLKKVRHELAD</sequence>
<keyword evidence="2" id="KW-1185">Reference proteome</keyword>
<accession>A0ABV6RKF8</accession>
<protein>
    <submittedName>
        <fullName evidence="1">MmcQ/YjbR family DNA-binding protein</fullName>
    </submittedName>
</protein>
<dbReference type="InterPro" id="IPR058532">
    <property type="entry name" value="YjbR/MT2646/Rv2570-like"/>
</dbReference>
<gene>
    <name evidence="1" type="ORF">ACFFGH_06310</name>
</gene>
<dbReference type="EMBL" id="JBHLTG010000001">
    <property type="protein sequence ID" value="MFC0677464.1"/>
    <property type="molecule type" value="Genomic_DNA"/>
</dbReference>
<dbReference type="PANTHER" id="PTHR35145:SF1">
    <property type="entry name" value="CYTOPLASMIC PROTEIN"/>
    <property type="match status" value="1"/>
</dbReference>
<dbReference type="Pfam" id="PF04237">
    <property type="entry name" value="YjbR"/>
    <property type="match status" value="1"/>
</dbReference>
<comment type="caution">
    <text evidence="1">The sequence shown here is derived from an EMBL/GenBank/DDBJ whole genome shotgun (WGS) entry which is preliminary data.</text>
</comment>
<dbReference type="SUPFAM" id="SSF142906">
    <property type="entry name" value="YjbR-like"/>
    <property type="match status" value="1"/>
</dbReference>
<dbReference type="Proteomes" id="UP001589896">
    <property type="component" value="Unassembled WGS sequence"/>
</dbReference>
<dbReference type="GO" id="GO:0003677">
    <property type="term" value="F:DNA binding"/>
    <property type="evidence" value="ECO:0007669"/>
    <property type="project" value="UniProtKB-KW"/>
</dbReference>
<dbReference type="InterPro" id="IPR038056">
    <property type="entry name" value="YjbR-like_sf"/>
</dbReference>
<reference evidence="1 2" key="1">
    <citation type="submission" date="2024-09" db="EMBL/GenBank/DDBJ databases">
        <authorList>
            <person name="Sun Q."/>
            <person name="Mori K."/>
        </authorList>
    </citation>
    <scope>NUCLEOTIDE SEQUENCE [LARGE SCALE GENOMIC DNA]</scope>
    <source>
        <strain evidence="1 2">KCTC 23076</strain>
    </source>
</reference>
<evidence type="ECO:0000313" key="1">
    <source>
        <dbReference type="EMBL" id="MFC0677464.1"/>
    </source>
</evidence>
<organism evidence="1 2">
    <name type="scientific">Lysobacter korlensis</name>
    <dbReference type="NCBI Taxonomy" id="553636"/>
    <lineage>
        <taxon>Bacteria</taxon>
        <taxon>Pseudomonadati</taxon>
        <taxon>Pseudomonadota</taxon>
        <taxon>Gammaproteobacteria</taxon>
        <taxon>Lysobacterales</taxon>
        <taxon>Lysobacteraceae</taxon>
        <taxon>Lysobacter</taxon>
    </lineage>
</organism>
<keyword evidence="1" id="KW-0238">DNA-binding</keyword>
<dbReference type="PANTHER" id="PTHR35145">
    <property type="entry name" value="CYTOPLASMIC PROTEIN-RELATED"/>
    <property type="match status" value="1"/>
</dbReference>
<dbReference type="InterPro" id="IPR007351">
    <property type="entry name" value="YjbR"/>
</dbReference>